<dbReference type="EMBL" id="CM037160">
    <property type="protein sequence ID" value="KAH7841061.1"/>
    <property type="molecule type" value="Genomic_DNA"/>
</dbReference>
<protein>
    <submittedName>
        <fullName evidence="1">Uncharacterized protein</fullName>
    </submittedName>
</protein>
<reference evidence="1 2" key="1">
    <citation type="journal article" date="2021" name="Hortic Res">
        <title>High-quality reference genome and annotation aids understanding of berry development for evergreen blueberry (Vaccinium darrowii).</title>
        <authorList>
            <person name="Yu J."/>
            <person name="Hulse-Kemp A.M."/>
            <person name="Babiker E."/>
            <person name="Staton M."/>
        </authorList>
    </citation>
    <scope>NUCLEOTIDE SEQUENCE [LARGE SCALE GENOMIC DNA]</scope>
    <source>
        <strain evidence="2">cv. NJ 8807/NJ 8810</strain>
        <tissue evidence="1">Young leaf</tissue>
    </source>
</reference>
<name>A0ACB7XK12_9ERIC</name>
<sequence length="82" mass="9307">MMDQEYPMRKISTVFLLMMFLATEMGPLGVVVVEARLCEAASHTFKGLCLSDTNCSNVCLREGFDDGHCEGFRKRCFCRKKC</sequence>
<organism evidence="1 2">
    <name type="scientific">Vaccinium darrowii</name>
    <dbReference type="NCBI Taxonomy" id="229202"/>
    <lineage>
        <taxon>Eukaryota</taxon>
        <taxon>Viridiplantae</taxon>
        <taxon>Streptophyta</taxon>
        <taxon>Embryophyta</taxon>
        <taxon>Tracheophyta</taxon>
        <taxon>Spermatophyta</taxon>
        <taxon>Magnoliopsida</taxon>
        <taxon>eudicotyledons</taxon>
        <taxon>Gunneridae</taxon>
        <taxon>Pentapetalae</taxon>
        <taxon>asterids</taxon>
        <taxon>Ericales</taxon>
        <taxon>Ericaceae</taxon>
        <taxon>Vaccinioideae</taxon>
        <taxon>Vaccinieae</taxon>
        <taxon>Vaccinium</taxon>
    </lineage>
</organism>
<evidence type="ECO:0000313" key="1">
    <source>
        <dbReference type="EMBL" id="KAH7841061.1"/>
    </source>
</evidence>
<gene>
    <name evidence="1" type="ORF">Vadar_025057</name>
</gene>
<accession>A0ACB7XK12</accession>
<comment type="caution">
    <text evidence="1">The sequence shown here is derived from an EMBL/GenBank/DDBJ whole genome shotgun (WGS) entry which is preliminary data.</text>
</comment>
<proteinExistence type="predicted"/>
<dbReference type="Proteomes" id="UP000828048">
    <property type="component" value="Chromosome 10"/>
</dbReference>
<evidence type="ECO:0000313" key="2">
    <source>
        <dbReference type="Proteomes" id="UP000828048"/>
    </source>
</evidence>
<keyword evidence="2" id="KW-1185">Reference proteome</keyword>